<dbReference type="STRING" id="493475.GARC_0862"/>
<keyword evidence="3" id="KW-0560">Oxidoreductase</keyword>
<keyword evidence="5" id="KW-0521">NADP</keyword>
<gene>
    <name evidence="8" type="primary">hom</name>
    <name evidence="8" type="ORF">GARC_0862</name>
</gene>
<dbReference type="PANTHER" id="PTHR43331">
    <property type="entry name" value="HOMOSERINE DEHYDROGENASE"/>
    <property type="match status" value="1"/>
</dbReference>
<dbReference type="EMBL" id="BAEO01000010">
    <property type="protein sequence ID" value="GAC17843.1"/>
    <property type="molecule type" value="Genomic_DNA"/>
</dbReference>
<evidence type="ECO:0000256" key="3">
    <source>
        <dbReference type="ARBA" id="ARBA00023002"/>
    </source>
</evidence>
<evidence type="ECO:0000256" key="2">
    <source>
        <dbReference type="ARBA" id="ARBA00013213"/>
    </source>
</evidence>
<dbReference type="PIRSF" id="PIRSF036497">
    <property type="entry name" value="HDH_short"/>
    <property type="match status" value="1"/>
</dbReference>
<dbReference type="SUPFAM" id="SSF55347">
    <property type="entry name" value="Glyceraldehyde-3-phosphate dehydrogenase-like, C-terminal domain"/>
    <property type="match status" value="1"/>
</dbReference>
<dbReference type="AlphaFoldDB" id="K6YMJ6"/>
<dbReference type="Gene3D" id="3.40.50.720">
    <property type="entry name" value="NAD(P)-binding Rossmann-like Domain"/>
    <property type="match status" value="1"/>
</dbReference>
<evidence type="ECO:0000256" key="4">
    <source>
        <dbReference type="PIRSR" id="PIRSR036497-1"/>
    </source>
</evidence>
<comment type="similarity">
    <text evidence="1 6">Belongs to the homoserine dehydrogenase family.</text>
</comment>
<dbReference type="Pfam" id="PF00742">
    <property type="entry name" value="Homoserine_dh"/>
    <property type="match status" value="1"/>
</dbReference>
<dbReference type="PANTHER" id="PTHR43331:SF1">
    <property type="entry name" value="HOMOSERINE DEHYDROGENASE"/>
    <property type="match status" value="1"/>
</dbReference>
<dbReference type="FunFam" id="3.30.360.10:FF:000005">
    <property type="entry name" value="Homoserine dehydrogenase"/>
    <property type="match status" value="1"/>
</dbReference>
<dbReference type="SUPFAM" id="SSF51735">
    <property type="entry name" value="NAD(P)-binding Rossmann-fold domains"/>
    <property type="match status" value="1"/>
</dbReference>
<feature type="binding site" evidence="5">
    <location>
        <begin position="11"/>
        <end position="16"/>
    </location>
    <ligand>
        <name>NADP(+)</name>
        <dbReference type="ChEBI" id="CHEBI:58349"/>
    </ligand>
</feature>
<dbReference type="eggNOG" id="COG0460">
    <property type="taxonomic scope" value="Bacteria"/>
</dbReference>
<proteinExistence type="inferred from homology"/>
<dbReference type="UniPathway" id="UPA00050">
    <property type="reaction ID" value="UER00063"/>
</dbReference>
<dbReference type="GO" id="GO:0004412">
    <property type="term" value="F:homoserine dehydrogenase activity"/>
    <property type="evidence" value="ECO:0007669"/>
    <property type="project" value="UniProtKB-EC"/>
</dbReference>
<keyword evidence="9" id="KW-1185">Reference proteome</keyword>
<feature type="domain" description="Homoserine dehydrogenase catalytic" evidence="7">
    <location>
        <begin position="162"/>
        <end position="338"/>
    </location>
</feature>
<dbReference type="InterPro" id="IPR019811">
    <property type="entry name" value="HDH_CS"/>
</dbReference>
<protein>
    <recommendedName>
        <fullName evidence="2">homoserine dehydrogenase</fullName>
        <ecNumber evidence="2">1.1.1.3</ecNumber>
    </recommendedName>
</protein>
<reference evidence="8 9" key="1">
    <citation type="journal article" date="2017" name="Antonie Van Leeuwenhoek">
        <title>Rhizobium rhizosphaerae sp. nov., a novel species isolated from rice rhizosphere.</title>
        <authorList>
            <person name="Zhao J.J."/>
            <person name="Zhang J."/>
            <person name="Zhang R.J."/>
            <person name="Zhang C.W."/>
            <person name="Yin H.Q."/>
            <person name="Zhang X.X."/>
        </authorList>
    </citation>
    <scope>NUCLEOTIDE SEQUENCE [LARGE SCALE GENOMIC DNA]</scope>
    <source>
        <strain evidence="8 9">BSs20135</strain>
    </source>
</reference>
<organism evidence="8 9">
    <name type="scientific">Paraglaciecola arctica BSs20135</name>
    <dbReference type="NCBI Taxonomy" id="493475"/>
    <lineage>
        <taxon>Bacteria</taxon>
        <taxon>Pseudomonadati</taxon>
        <taxon>Pseudomonadota</taxon>
        <taxon>Gammaproteobacteria</taxon>
        <taxon>Alteromonadales</taxon>
        <taxon>Alteromonadaceae</taxon>
        <taxon>Paraglaciecola</taxon>
    </lineage>
</organism>
<feature type="binding site" evidence="5">
    <location>
        <position position="129"/>
    </location>
    <ligand>
        <name>NADPH</name>
        <dbReference type="ChEBI" id="CHEBI:57783"/>
    </ligand>
</feature>
<comment type="caution">
    <text evidence="8">The sequence shown here is derived from an EMBL/GenBank/DDBJ whole genome shotgun (WGS) entry which is preliminary data.</text>
</comment>
<dbReference type="UniPathway" id="UPA00051">
    <property type="reaction ID" value="UER00465"/>
</dbReference>
<dbReference type="NCBIfam" id="NF004976">
    <property type="entry name" value="PRK06349.1"/>
    <property type="match status" value="1"/>
</dbReference>
<evidence type="ECO:0000259" key="7">
    <source>
        <dbReference type="Pfam" id="PF00742"/>
    </source>
</evidence>
<dbReference type="EC" id="1.1.1.3" evidence="2"/>
<dbReference type="NCBIfam" id="NF004912">
    <property type="entry name" value="PRK06270.1"/>
    <property type="match status" value="1"/>
</dbReference>
<evidence type="ECO:0000256" key="1">
    <source>
        <dbReference type="ARBA" id="ARBA00006753"/>
    </source>
</evidence>
<dbReference type="GO" id="GO:0009088">
    <property type="term" value="P:threonine biosynthetic process"/>
    <property type="evidence" value="ECO:0007669"/>
    <property type="project" value="UniProtKB-UniPathway"/>
</dbReference>
<evidence type="ECO:0000256" key="6">
    <source>
        <dbReference type="RuleBase" id="RU004171"/>
    </source>
</evidence>
<dbReference type="InterPro" id="IPR001342">
    <property type="entry name" value="HDH_cat"/>
</dbReference>
<accession>K6YMJ6</accession>
<evidence type="ECO:0000313" key="8">
    <source>
        <dbReference type="EMBL" id="GAC17843.1"/>
    </source>
</evidence>
<dbReference type="OrthoDB" id="9808167at2"/>
<evidence type="ECO:0000313" key="9">
    <source>
        <dbReference type="Proteomes" id="UP000006327"/>
    </source>
</evidence>
<dbReference type="InterPro" id="IPR022697">
    <property type="entry name" value="HDH_short"/>
</dbReference>
<evidence type="ECO:0000256" key="5">
    <source>
        <dbReference type="PIRSR" id="PIRSR036497-2"/>
    </source>
</evidence>
<sequence>MITQYKLAIIGFGNVGQGLAEILSDKYSFLKEKFGIDIRIVAVCDLYKGSVADLNGLDPAMLLHHIEVNGDLKQFGQMSNIWDAEQTIAKSGADILVELAYTDLKTGEPAFSHVKQAMNIGMHISMTNKGPVALHFPELKRLARKNKVQIGIEGTVMSGTPSLNLGSEMLLASGITKIQGILNGTTNYILGEMEAGAEYAVALKKAQELGYAEANPAGDVDGHDAAAKVVILGNVMMDLSLTLSDVDCTGISNLSAEDINYAIENKKHWKLIGTVEKTQTGYIASVKPEMLMKEHPLASISGATNAITYTTELMGDITLIGPGAGRLETGYAIIEDILTIHKNSH</sequence>
<feature type="active site" description="Proton donor" evidence="4">
    <location>
        <position position="228"/>
    </location>
</feature>
<feature type="binding site" evidence="5">
    <location>
        <position position="213"/>
    </location>
    <ligand>
        <name>L-homoserine</name>
        <dbReference type="ChEBI" id="CHEBI:57476"/>
    </ligand>
</feature>
<dbReference type="InterPro" id="IPR036291">
    <property type="entry name" value="NAD(P)-bd_dom_sf"/>
</dbReference>
<name>K6YMJ6_9ALTE</name>
<dbReference type="PROSITE" id="PS01042">
    <property type="entry name" value="HOMOSER_DHGENASE"/>
    <property type="match status" value="1"/>
</dbReference>
<dbReference type="Gene3D" id="3.30.360.10">
    <property type="entry name" value="Dihydrodipicolinate Reductase, domain 2"/>
    <property type="match status" value="1"/>
</dbReference>
<dbReference type="RefSeq" id="WP_007617049.1">
    <property type="nucleotide sequence ID" value="NZ_BAEO01000010.1"/>
</dbReference>
<dbReference type="Proteomes" id="UP000006327">
    <property type="component" value="Unassembled WGS sequence"/>
</dbReference>